<dbReference type="Gene3D" id="3.30.230.10">
    <property type="match status" value="1"/>
</dbReference>
<keyword evidence="7" id="KW-0963">Cytoplasm</keyword>
<dbReference type="Proteomes" id="UP000427636">
    <property type="component" value="Chromosome"/>
</dbReference>
<dbReference type="NCBIfam" id="NF009379">
    <property type="entry name" value="PRK12740.1-3"/>
    <property type="match status" value="1"/>
</dbReference>
<dbReference type="Pfam" id="PF00009">
    <property type="entry name" value="GTP_EFTU"/>
    <property type="match status" value="1"/>
</dbReference>
<dbReference type="CDD" id="cd01886">
    <property type="entry name" value="EF-G"/>
    <property type="match status" value="1"/>
</dbReference>
<evidence type="ECO:0000256" key="7">
    <source>
        <dbReference type="HAMAP-Rule" id="MF_00054"/>
    </source>
</evidence>
<dbReference type="CDD" id="cd01434">
    <property type="entry name" value="EFG_mtEFG1_IV"/>
    <property type="match status" value="1"/>
</dbReference>
<dbReference type="InterPro" id="IPR005517">
    <property type="entry name" value="Transl_elong_EFG/EF2_IV"/>
</dbReference>
<dbReference type="InterPro" id="IPR035649">
    <property type="entry name" value="EFG_V"/>
</dbReference>
<dbReference type="PANTHER" id="PTHR43261:SF1">
    <property type="entry name" value="RIBOSOME-RELEASING FACTOR 2, MITOCHONDRIAL"/>
    <property type="match status" value="1"/>
</dbReference>
<feature type="domain" description="Tr-type G" evidence="8">
    <location>
        <begin position="8"/>
        <end position="282"/>
    </location>
</feature>
<dbReference type="Pfam" id="PF14492">
    <property type="entry name" value="EFG_III"/>
    <property type="match status" value="1"/>
</dbReference>
<evidence type="ECO:0000256" key="1">
    <source>
        <dbReference type="ARBA" id="ARBA00005870"/>
    </source>
</evidence>
<dbReference type="EMBL" id="CP046313">
    <property type="protein sequence ID" value="QGS07077.1"/>
    <property type="molecule type" value="Genomic_DNA"/>
</dbReference>
<dbReference type="CDD" id="cd16262">
    <property type="entry name" value="EFG_III"/>
    <property type="match status" value="1"/>
</dbReference>
<dbReference type="InterPro" id="IPR000795">
    <property type="entry name" value="T_Tr_GTP-bd_dom"/>
</dbReference>
<dbReference type="InterPro" id="IPR009022">
    <property type="entry name" value="EFG_III"/>
</dbReference>
<evidence type="ECO:0000256" key="3">
    <source>
        <dbReference type="ARBA" id="ARBA00022741"/>
    </source>
</evidence>
<dbReference type="NCBIfam" id="TIGR00231">
    <property type="entry name" value="small_GTP"/>
    <property type="match status" value="1"/>
</dbReference>
<reference evidence="9 10" key="1">
    <citation type="submission" date="2019-11" db="EMBL/GenBank/DDBJ databases">
        <title>FDA dAtabase for Regulatory Grade micrObial Sequences (FDA-ARGOS): Supporting development and validation of Infectious Disease Dx tests.</title>
        <authorList>
            <person name="Turner S."/>
            <person name="Byrd R."/>
            <person name="Tallon L."/>
            <person name="Sadzewicz L."/>
            <person name="Vavikolanu K."/>
            <person name="Mehta A."/>
            <person name="Aluvathingal J."/>
            <person name="Nadendla S."/>
            <person name="Myers T."/>
            <person name="Yan Y."/>
            <person name="Sichtig H."/>
        </authorList>
    </citation>
    <scope>NUCLEOTIDE SEQUENCE [LARGE SCALE GENOMIC DNA]</scope>
    <source>
        <strain evidence="9 10">FDAARGOS_742</strain>
    </source>
</reference>
<evidence type="ECO:0000256" key="6">
    <source>
        <dbReference type="ARBA" id="ARBA00023134"/>
    </source>
</evidence>
<dbReference type="GO" id="GO:0003746">
    <property type="term" value="F:translation elongation factor activity"/>
    <property type="evidence" value="ECO:0007669"/>
    <property type="project" value="UniProtKB-KW"/>
</dbReference>
<dbReference type="InterPro" id="IPR035647">
    <property type="entry name" value="EFG_III/V"/>
</dbReference>
<dbReference type="RefSeq" id="WP_006364511.1">
    <property type="nucleotide sequence ID" value="NZ_CP046313.1"/>
</dbReference>
<dbReference type="Pfam" id="PF03144">
    <property type="entry name" value="GTP_EFTU_D2"/>
    <property type="match status" value="1"/>
</dbReference>
<dbReference type="GeneID" id="84801958"/>
<dbReference type="InterPro" id="IPR004540">
    <property type="entry name" value="Transl_elong_EFG/EF2"/>
</dbReference>
<evidence type="ECO:0000313" key="9">
    <source>
        <dbReference type="EMBL" id="QGS07077.1"/>
    </source>
</evidence>
<gene>
    <name evidence="7 9" type="primary">fusA</name>
    <name evidence="9" type="ORF">FOC50_01655</name>
</gene>
<dbReference type="InterPro" id="IPR004161">
    <property type="entry name" value="EFTu-like_2"/>
</dbReference>
<feature type="binding site" evidence="7">
    <location>
        <begin position="135"/>
        <end position="138"/>
    </location>
    <ligand>
        <name>GTP</name>
        <dbReference type="ChEBI" id="CHEBI:37565"/>
    </ligand>
</feature>
<comment type="similarity">
    <text evidence="1 7">Belongs to the TRAFAC class translation factor GTPase superfamily. Classic translation factor GTPase family. EF-G/EF-2 subfamily.</text>
</comment>
<feature type="binding site" evidence="7">
    <location>
        <begin position="81"/>
        <end position="85"/>
    </location>
    <ligand>
        <name>GTP</name>
        <dbReference type="ChEBI" id="CHEBI:37565"/>
    </ligand>
</feature>
<keyword evidence="5 7" id="KW-0648">Protein biosynthesis</keyword>
<dbReference type="PANTHER" id="PTHR43261">
    <property type="entry name" value="TRANSLATION ELONGATION FACTOR G-RELATED"/>
    <property type="match status" value="1"/>
</dbReference>
<dbReference type="HAMAP" id="MF_00054_B">
    <property type="entry name" value="EF_G_EF_2_B"/>
    <property type="match status" value="1"/>
</dbReference>
<comment type="subcellular location">
    <subcellularLocation>
        <location evidence="7">Cytoplasm</location>
    </subcellularLocation>
</comment>
<accession>A0ABX6FI94</accession>
<dbReference type="SMART" id="SM00838">
    <property type="entry name" value="EFG_C"/>
    <property type="match status" value="1"/>
</dbReference>
<protein>
    <recommendedName>
        <fullName evidence="2 7">Elongation factor G</fullName>
        <shortName evidence="7">EF-G</shortName>
    </recommendedName>
</protein>
<dbReference type="PRINTS" id="PR00315">
    <property type="entry name" value="ELONGATNFCT"/>
</dbReference>
<dbReference type="Gene3D" id="3.30.70.870">
    <property type="entry name" value="Elongation Factor G (Translational Gtpase), domain 3"/>
    <property type="match status" value="1"/>
</dbReference>
<keyword evidence="3 7" id="KW-0547">Nucleotide-binding</keyword>
<keyword evidence="6 7" id="KW-0342">GTP-binding</keyword>
<dbReference type="InterPro" id="IPR031157">
    <property type="entry name" value="G_TR_CS"/>
</dbReference>
<dbReference type="InterPro" id="IPR047872">
    <property type="entry name" value="EFG_IV"/>
</dbReference>
<dbReference type="InterPro" id="IPR014721">
    <property type="entry name" value="Ribsml_uS5_D2-typ_fold_subgr"/>
</dbReference>
<dbReference type="InterPro" id="IPR041095">
    <property type="entry name" value="EFG_II"/>
</dbReference>
<dbReference type="InterPro" id="IPR027417">
    <property type="entry name" value="P-loop_NTPase"/>
</dbReference>
<comment type="function">
    <text evidence="7">Catalyzes the GTP-dependent ribosomal translocation step during translation elongation. During this step, the ribosome changes from the pre-translocational (PRE) to the post-translocational (POST) state as the newly formed A-site-bound peptidyl-tRNA and P-site-bound deacylated tRNA move to the P and E sites, respectively. Catalyzes the coordinated movement of the two tRNA molecules, the mRNA and conformational changes in the ribosome.</text>
</comment>
<dbReference type="PROSITE" id="PS51722">
    <property type="entry name" value="G_TR_2"/>
    <property type="match status" value="1"/>
</dbReference>
<dbReference type="InterPro" id="IPR000640">
    <property type="entry name" value="EFG_V-like"/>
</dbReference>
<dbReference type="SUPFAM" id="SSF50447">
    <property type="entry name" value="Translation proteins"/>
    <property type="match status" value="1"/>
</dbReference>
<dbReference type="NCBIfam" id="TIGR00484">
    <property type="entry name" value="EF-G"/>
    <property type="match status" value="1"/>
</dbReference>
<dbReference type="NCBIfam" id="NF009381">
    <property type="entry name" value="PRK12740.1-5"/>
    <property type="match status" value="1"/>
</dbReference>
<evidence type="ECO:0000256" key="2">
    <source>
        <dbReference type="ARBA" id="ARBA00017872"/>
    </source>
</evidence>
<evidence type="ECO:0000259" key="8">
    <source>
        <dbReference type="PROSITE" id="PS51722"/>
    </source>
</evidence>
<feature type="binding site" evidence="7">
    <location>
        <begin position="17"/>
        <end position="24"/>
    </location>
    <ligand>
        <name>GTP</name>
        <dbReference type="ChEBI" id="CHEBI:37565"/>
    </ligand>
</feature>
<dbReference type="InterPro" id="IPR009000">
    <property type="entry name" value="Transl_B-barrel_sf"/>
</dbReference>
<dbReference type="Gene3D" id="2.40.30.10">
    <property type="entry name" value="Translation factors"/>
    <property type="match status" value="1"/>
</dbReference>
<sequence>MTRAFSLKDTRNIGIMAHIDAGKTTATERILFYTGKIHKIGDTHDGNSQMDWMEQEQERGITITSAATTAEWKKHRINIIDTPGHVDFTVEVERSLRVLDGSVAVLDAQSGVEPQTETVWRQATTYGVPRIVFVNKMDKTGADFLYSVGTIHDRLQANAHPIQLPIGAEDQFEGVIDLVEMKAIYNEGSVGENLVEKEIPAELQDQAEEYREKLIEAVAEFDEEFMEKYLGGEEITVDELKDTIRKATLSVEFFPVVCGSAFKYKGVQPMLDAVVAYLPSPLDVPAIKGIDPNTDEETERHSSDEEPFAALAFKVMTDPFVGKLTFFRVYSGILSSGSYVKNSTKGKRERVGRILQMHANTRNEISEVYAGDIAAAVGLKDTTTGDTLCDEKNEVILESMEFPEPVIQLSVEPKSKADQDKMATALQKLQEEDPTFRAGTDEETGQVIIAGMGELHLDIIVDRMRREFKVECTVGAPMVSYRETFKQPAQVQGKFTRQSGGRGQYGDVWIEFTPNEPGAGFEFENAIVGGVVPREYIPAVEAGLKDSMANGVLAGYELIDVKAKLFDGSYHDVDSSEMAFKVAASLALKEAAKKCNPVILEPIMKVEVVMPEEYLGDIMGDITSRRGRVEGMEARGNAQVVSAQVPLSEMFGYATSLRSSTQGRGTYSMVFDHYEEVPKSISEEIIKKNKG</sequence>
<evidence type="ECO:0000313" key="10">
    <source>
        <dbReference type="Proteomes" id="UP000427636"/>
    </source>
</evidence>
<dbReference type="SUPFAM" id="SSF54211">
    <property type="entry name" value="Ribosomal protein S5 domain 2-like"/>
    <property type="match status" value="1"/>
</dbReference>
<dbReference type="Gene3D" id="3.40.50.300">
    <property type="entry name" value="P-loop containing nucleotide triphosphate hydrolases"/>
    <property type="match status" value="1"/>
</dbReference>
<organism evidence="9 10">
    <name type="scientific">Gemella sanguinis</name>
    <dbReference type="NCBI Taxonomy" id="84135"/>
    <lineage>
        <taxon>Bacteria</taxon>
        <taxon>Bacillati</taxon>
        <taxon>Bacillota</taxon>
        <taxon>Bacilli</taxon>
        <taxon>Bacillales</taxon>
        <taxon>Gemellaceae</taxon>
        <taxon>Gemella</taxon>
    </lineage>
</organism>
<dbReference type="Pfam" id="PF00679">
    <property type="entry name" value="EFG_C"/>
    <property type="match status" value="1"/>
</dbReference>
<dbReference type="Pfam" id="PF03764">
    <property type="entry name" value="EFG_IV"/>
    <property type="match status" value="1"/>
</dbReference>
<dbReference type="SUPFAM" id="SSF52540">
    <property type="entry name" value="P-loop containing nucleoside triphosphate hydrolases"/>
    <property type="match status" value="1"/>
</dbReference>
<dbReference type="SUPFAM" id="SSF54980">
    <property type="entry name" value="EF-G C-terminal domain-like"/>
    <property type="match status" value="2"/>
</dbReference>
<dbReference type="SMART" id="SM00889">
    <property type="entry name" value="EFG_IV"/>
    <property type="match status" value="1"/>
</dbReference>
<name>A0ABX6FI94_9BACL</name>
<dbReference type="Gene3D" id="3.30.70.240">
    <property type="match status" value="1"/>
</dbReference>
<dbReference type="CDD" id="cd04088">
    <property type="entry name" value="EFG_mtEFG_II"/>
    <property type="match status" value="1"/>
</dbReference>
<proteinExistence type="inferred from homology"/>
<evidence type="ECO:0000256" key="4">
    <source>
        <dbReference type="ARBA" id="ARBA00022768"/>
    </source>
</evidence>
<evidence type="ECO:0000256" key="5">
    <source>
        <dbReference type="ARBA" id="ARBA00022917"/>
    </source>
</evidence>
<dbReference type="CDD" id="cd03713">
    <property type="entry name" value="EFG_mtEFG_C"/>
    <property type="match status" value="1"/>
</dbReference>
<dbReference type="InterPro" id="IPR020568">
    <property type="entry name" value="Ribosomal_Su5_D2-typ_SF"/>
</dbReference>
<keyword evidence="4 7" id="KW-0251">Elongation factor</keyword>
<keyword evidence="10" id="KW-1185">Reference proteome</keyword>
<dbReference type="PROSITE" id="PS00301">
    <property type="entry name" value="G_TR_1"/>
    <property type="match status" value="1"/>
</dbReference>
<dbReference type="InterPro" id="IPR005225">
    <property type="entry name" value="Small_GTP-bd"/>
</dbReference>